<dbReference type="EMBL" id="MU001686">
    <property type="protein sequence ID" value="KAF2455563.1"/>
    <property type="molecule type" value="Genomic_DNA"/>
</dbReference>
<evidence type="ECO:0000313" key="1">
    <source>
        <dbReference type="EMBL" id="KAF2455563.1"/>
    </source>
</evidence>
<organism evidence="1 2">
    <name type="scientific">Lineolata rhizophorae</name>
    <dbReference type="NCBI Taxonomy" id="578093"/>
    <lineage>
        <taxon>Eukaryota</taxon>
        <taxon>Fungi</taxon>
        <taxon>Dikarya</taxon>
        <taxon>Ascomycota</taxon>
        <taxon>Pezizomycotina</taxon>
        <taxon>Dothideomycetes</taxon>
        <taxon>Dothideomycetes incertae sedis</taxon>
        <taxon>Lineolatales</taxon>
        <taxon>Lineolataceae</taxon>
        <taxon>Lineolata</taxon>
    </lineage>
</organism>
<name>A0A6A6NWC2_9PEZI</name>
<reference evidence="1" key="1">
    <citation type="journal article" date="2020" name="Stud. Mycol.">
        <title>101 Dothideomycetes genomes: a test case for predicting lifestyles and emergence of pathogens.</title>
        <authorList>
            <person name="Haridas S."/>
            <person name="Albert R."/>
            <person name="Binder M."/>
            <person name="Bloem J."/>
            <person name="Labutti K."/>
            <person name="Salamov A."/>
            <person name="Andreopoulos B."/>
            <person name="Baker S."/>
            <person name="Barry K."/>
            <person name="Bills G."/>
            <person name="Bluhm B."/>
            <person name="Cannon C."/>
            <person name="Castanera R."/>
            <person name="Culley D."/>
            <person name="Daum C."/>
            <person name="Ezra D."/>
            <person name="Gonzalez J."/>
            <person name="Henrissat B."/>
            <person name="Kuo A."/>
            <person name="Liang C."/>
            <person name="Lipzen A."/>
            <person name="Lutzoni F."/>
            <person name="Magnuson J."/>
            <person name="Mondo S."/>
            <person name="Nolan M."/>
            <person name="Ohm R."/>
            <person name="Pangilinan J."/>
            <person name="Park H.-J."/>
            <person name="Ramirez L."/>
            <person name="Alfaro M."/>
            <person name="Sun H."/>
            <person name="Tritt A."/>
            <person name="Yoshinaga Y."/>
            <person name="Zwiers L.-H."/>
            <person name="Turgeon B."/>
            <person name="Goodwin S."/>
            <person name="Spatafora J."/>
            <person name="Crous P."/>
            <person name="Grigoriev I."/>
        </authorList>
    </citation>
    <scope>NUCLEOTIDE SEQUENCE</scope>
    <source>
        <strain evidence="1">ATCC 16933</strain>
    </source>
</reference>
<protein>
    <submittedName>
        <fullName evidence="1">Uncharacterized protein</fullName>
    </submittedName>
</protein>
<dbReference type="Proteomes" id="UP000799766">
    <property type="component" value="Unassembled WGS sequence"/>
</dbReference>
<accession>A0A6A6NWC2</accession>
<dbReference type="OrthoDB" id="432412at2759"/>
<sequence>MPPLPSPACHALVKTHHITSRKKVAQLRKAAGKLGCYALLRSGGCPGIMYCRGAPDAVQEWVATVHALRYKDYQLMMRPATVESTRLGQIDHTPGLFEIGTVKGFANAMEQDGLLEWWRHGMKFA</sequence>
<proteinExistence type="predicted"/>
<dbReference type="AlphaFoldDB" id="A0A6A6NWC2"/>
<gene>
    <name evidence="1" type="ORF">BDY21DRAFT_289289</name>
</gene>
<evidence type="ECO:0000313" key="2">
    <source>
        <dbReference type="Proteomes" id="UP000799766"/>
    </source>
</evidence>
<keyword evidence="2" id="KW-1185">Reference proteome</keyword>